<feature type="domain" description="HicB-like antitoxin of toxin-antitoxin system" evidence="1">
    <location>
        <begin position="32"/>
        <end position="75"/>
    </location>
</feature>
<organism evidence="2 3">
    <name type="scientific">Candidatus Argoarchaeum ethanivorans</name>
    <dbReference type="NCBI Taxonomy" id="2608793"/>
    <lineage>
        <taxon>Archaea</taxon>
        <taxon>Methanobacteriati</taxon>
        <taxon>Methanobacteriota</taxon>
        <taxon>Stenosarchaea group</taxon>
        <taxon>Methanomicrobia</taxon>
        <taxon>Methanosarcinales</taxon>
        <taxon>Methanosarcinales incertae sedis</taxon>
        <taxon>GOM Arc I cluster</taxon>
        <taxon>Candidatus Argoarchaeum</taxon>
    </lineage>
</organism>
<dbReference type="PANTHER" id="PTHR34504">
    <property type="entry name" value="ANTITOXIN HICB"/>
    <property type="match status" value="1"/>
</dbReference>
<dbReference type="PANTHER" id="PTHR34504:SF2">
    <property type="entry name" value="UPF0150 PROTEIN SSL0259"/>
    <property type="match status" value="1"/>
</dbReference>
<dbReference type="Gene3D" id="3.30.160.250">
    <property type="match status" value="1"/>
</dbReference>
<dbReference type="AlphaFoldDB" id="A0A8B3RZH1"/>
<evidence type="ECO:0000313" key="2">
    <source>
        <dbReference type="EMBL" id="RZB28683.1"/>
    </source>
</evidence>
<protein>
    <recommendedName>
        <fullName evidence="1">HicB-like antitoxin of toxin-antitoxin system domain-containing protein</fullName>
    </recommendedName>
</protein>
<name>A0A8B3RZH1_9EURY</name>
<evidence type="ECO:0000259" key="1">
    <source>
        <dbReference type="Pfam" id="PF15919"/>
    </source>
</evidence>
<comment type="caution">
    <text evidence="2">The sequence shown here is derived from an EMBL/GenBank/DDBJ whole genome shotgun (WGS) entry which is preliminary data.</text>
</comment>
<dbReference type="InterPro" id="IPR035069">
    <property type="entry name" value="TTHA1013/TTHA0281-like"/>
</dbReference>
<dbReference type="InterPro" id="IPR051404">
    <property type="entry name" value="TA_system_antitoxin"/>
</dbReference>
<accession>A0A8B3RZH1</accession>
<proteinExistence type="predicted"/>
<dbReference type="EMBL" id="RPGO01000040">
    <property type="protein sequence ID" value="RZB28683.1"/>
    <property type="molecule type" value="Genomic_DNA"/>
</dbReference>
<dbReference type="InterPro" id="IPR031807">
    <property type="entry name" value="HicB-like"/>
</dbReference>
<dbReference type="Pfam" id="PF15919">
    <property type="entry name" value="HicB_lk_antitox"/>
    <property type="match status" value="1"/>
</dbReference>
<dbReference type="SUPFAM" id="SSF143100">
    <property type="entry name" value="TTHA1013/TTHA0281-like"/>
    <property type="match status" value="1"/>
</dbReference>
<reference evidence="3" key="1">
    <citation type="submission" date="2019-01" db="EMBL/GenBank/DDBJ databases">
        <title>Anaerobic oxidation of ethane by archaea from a marine hydrocarbon seep.</title>
        <authorList>
            <person name="Musat F."/>
        </authorList>
    </citation>
    <scope>NUCLEOTIDE SEQUENCE [LARGE SCALE GENOMIC DNA]</scope>
</reference>
<sequence length="85" mass="9812">MQAATTEVELTLDPLENNHGGLKQMQRYRISVVIEKDVDGYFAFCSELQGCYTQGDNYEEVLENIRDAIRIHIEDRGEIKKITFT</sequence>
<dbReference type="Proteomes" id="UP000291831">
    <property type="component" value="Unassembled WGS sequence"/>
</dbReference>
<gene>
    <name evidence="2" type="ORF">AEth_01943</name>
</gene>
<evidence type="ECO:0000313" key="3">
    <source>
        <dbReference type="Proteomes" id="UP000291831"/>
    </source>
</evidence>